<feature type="repeat" description="WD" evidence="3">
    <location>
        <begin position="1112"/>
        <end position="1146"/>
    </location>
</feature>
<feature type="region of interest" description="Disordered" evidence="4">
    <location>
        <begin position="471"/>
        <end position="513"/>
    </location>
</feature>
<dbReference type="InterPro" id="IPR001680">
    <property type="entry name" value="WD40_rpt"/>
</dbReference>
<accession>A0A150GVM1</accession>
<evidence type="ECO:0000259" key="5">
    <source>
        <dbReference type="Pfam" id="PF12894"/>
    </source>
</evidence>
<sequence>MGPTTADQDPLAAVSKGISLRGLRRLASTLRRFFGEAWSTVSTAQVNTDFVQAVTAHARCRLAELPSVVDPRDVGVPRYFISHAWKNSFALLLAGIEGFLESADAETRVWVDIIAVNQHADSGHQAADVGAFKDVVAAASGGTLVVMDLSSCNPATRAWCVYEWAHTLASHGPDGLHMPLGPSERAQLVASLDVAAAECFNPADKVMILNDVVATAGSVSEFNEKLRLQLLLQPLSYRVDLRRLGTRAMARAAAGMETGGSEEGAQDAARTQAPSWEWDWSRVEAWLQAGAATAAGGEEGNPSPRSRALCVLAGPGEGKSTVSAALCEPQLQPPALPLARGAEEAEENGSGTGTGGGGLAAPGCVIAHHFIKYSDQRRLDPMRALASLVFQMAVRLPRFRRHVLSADVTSLVSLADPEAAFAALMRAPLEKSLREDGTDSESGAGDGSDRAEALPDQIILLLDALDEADPAPAPALPAGDAGATGGAATAPSEGPAAVVSGVGDPSARPRPPSAAPVCGNKLFQLLANQLKALPPRVRFILTTRPDGLGGGVRGALERLFGPGGVEYVTPLQLRKSRGAVGADGGGGDGGGDAAEGCGAQLALGPQAITSMLADSWEGGTASVAGVAEGGEGAAGGGGVLVYHTVITECFRSCGGAPPPPLPPLTGTPRLPDLYGAYGAVFDAGMAALQAVATVVVPHGSAASSPPAAAAVRRLLCVLLAAQEPLPESLLSSMGFSHRLLAALPGWPVTFYLEEHRAYMLHKSLADWLADSRVSGPHAVDLRSGHRRLARRLLVAVNRAAAAATAADAAGGGVGRTASSMPPYALRYLVRHLVAAGQWIELARLVLRNHAFLAAVFGQRHGHELLRDLQAAPKALAATLAATTAVATTTTTTAAAAAASEISDALRWLLGQQHSLVDAAGAADVTANALQCPVGTAPFRAAQEAVLQAAAKAAPGRPRWRLRHALGAPAGWPQMRATLSGHSRPAVSLAWSPDGATLASADEGGGLRLWEGGSGECIAELKGHTDAVRVLAWSLDGRTLASGGSDCTVRLWDTATGGCIAVLKEHKRAVSVVDWSPDGATLVTGAASEGLRLWDVSAGQLGASARTLPAQNVKCAAWSSDGRLIACGCTDSKVRLYDVKDGKCTIKLEDLPGEVVALAWSRDGQRLAAGLSGKAVRTWAWLPGRKPGQEPYLQGWQSLDYPRAVERLAWSPDGAVLAVCCRDREVHLWHCKRVAKLPSLKDPAANISQLAWSSEGTLATGGSYDGSLRLWDTVAVLAASPKPQQQQASEAQGHTGYVSCVAWSPDGKHLASSGHDKALRLWNPVSGACTATLQGHSSCVWCVAWAPCGRQLASGGEDGCLLIWALPATAGARGTPLKGHSDDVLSVAWRPDGGELASCGRDLTVRLWDPATGACTAVLEGHSRDVTALAWSPDGASLVSASQDASLRIWDTVSRTCTAVLKGHSDFVSSVSWSPDGRCLASGSGDKSVRLYEMLDREEV</sequence>
<reference evidence="8" key="1">
    <citation type="journal article" date="2016" name="Nat. Commun.">
        <title>The Gonium pectorale genome demonstrates co-option of cell cycle regulation during the evolution of multicellularity.</title>
        <authorList>
            <person name="Hanschen E.R."/>
            <person name="Marriage T.N."/>
            <person name="Ferris P.J."/>
            <person name="Hamaji T."/>
            <person name="Toyoda A."/>
            <person name="Fujiyama A."/>
            <person name="Neme R."/>
            <person name="Noguchi H."/>
            <person name="Minakuchi Y."/>
            <person name="Suzuki M."/>
            <person name="Kawai-Toyooka H."/>
            <person name="Smith D.R."/>
            <person name="Sparks H."/>
            <person name="Anderson J."/>
            <person name="Bakaric R."/>
            <person name="Luria V."/>
            <person name="Karger A."/>
            <person name="Kirschner M.W."/>
            <person name="Durand P.M."/>
            <person name="Michod R.E."/>
            <person name="Nozaki H."/>
            <person name="Olson B.J."/>
        </authorList>
    </citation>
    <scope>NUCLEOTIDE SEQUENCE [LARGE SCALE GENOMIC DNA]</scope>
    <source>
        <strain evidence="8">NIES-2863</strain>
    </source>
</reference>
<name>A0A150GVM1_GONPE</name>
<dbReference type="Pfam" id="PF24883">
    <property type="entry name" value="NPHP3_N"/>
    <property type="match status" value="1"/>
</dbReference>
<dbReference type="PROSITE" id="PS50082">
    <property type="entry name" value="WD_REPEATS_2"/>
    <property type="match status" value="10"/>
</dbReference>
<feature type="repeat" description="WD" evidence="3">
    <location>
        <begin position="1460"/>
        <end position="1499"/>
    </location>
</feature>
<dbReference type="Gene3D" id="2.130.10.10">
    <property type="entry name" value="YVTN repeat-like/Quinoprotein amine dehydrogenase"/>
    <property type="match status" value="4"/>
</dbReference>
<dbReference type="OrthoDB" id="529190at2759"/>
<dbReference type="InterPro" id="IPR056884">
    <property type="entry name" value="NPHP3-like_N"/>
</dbReference>
<dbReference type="InterPro" id="IPR024977">
    <property type="entry name" value="Apc4-like_WD40_dom"/>
</dbReference>
<proteinExistence type="predicted"/>
<dbReference type="PANTHER" id="PTHR22847:SF637">
    <property type="entry name" value="WD REPEAT DOMAIN 5B"/>
    <property type="match status" value="1"/>
</dbReference>
<evidence type="ECO:0000256" key="4">
    <source>
        <dbReference type="SAM" id="MobiDB-lite"/>
    </source>
</evidence>
<dbReference type="PANTHER" id="PTHR22847">
    <property type="entry name" value="WD40 REPEAT PROTEIN"/>
    <property type="match status" value="1"/>
</dbReference>
<dbReference type="PROSITE" id="PS50294">
    <property type="entry name" value="WD_REPEATS_REGION"/>
    <property type="match status" value="9"/>
</dbReference>
<keyword evidence="2" id="KW-0677">Repeat</keyword>
<evidence type="ECO:0000256" key="1">
    <source>
        <dbReference type="ARBA" id="ARBA00022574"/>
    </source>
</evidence>
<feature type="repeat" description="WD" evidence="3">
    <location>
        <begin position="1418"/>
        <end position="1459"/>
    </location>
</feature>
<dbReference type="PRINTS" id="PR00320">
    <property type="entry name" value="GPROTEINBRPT"/>
</dbReference>
<dbReference type="InterPro" id="IPR015943">
    <property type="entry name" value="WD40/YVTN_repeat-like_dom_sf"/>
</dbReference>
<dbReference type="SUPFAM" id="SSF50978">
    <property type="entry name" value="WD40 repeat-like"/>
    <property type="match status" value="2"/>
</dbReference>
<dbReference type="InterPro" id="IPR019775">
    <property type="entry name" value="WD40_repeat_CS"/>
</dbReference>
<feature type="repeat" description="WD" evidence="3">
    <location>
        <begin position="1239"/>
        <end position="1271"/>
    </location>
</feature>
<dbReference type="PROSITE" id="PS00678">
    <property type="entry name" value="WD_REPEATS_1"/>
    <property type="match status" value="1"/>
</dbReference>
<protein>
    <submittedName>
        <fullName evidence="7">Uncharacterized protein</fullName>
    </submittedName>
</protein>
<feature type="domain" description="Anaphase-promoting complex subunit 4-like WD40" evidence="5">
    <location>
        <begin position="1203"/>
        <end position="1253"/>
    </location>
</feature>
<feature type="repeat" description="WD" evidence="3">
    <location>
        <begin position="1376"/>
        <end position="1417"/>
    </location>
</feature>
<dbReference type="InterPro" id="IPR036322">
    <property type="entry name" value="WD40_repeat_dom_sf"/>
</dbReference>
<organism evidence="7 8">
    <name type="scientific">Gonium pectorale</name>
    <name type="common">Green alga</name>
    <dbReference type="NCBI Taxonomy" id="33097"/>
    <lineage>
        <taxon>Eukaryota</taxon>
        <taxon>Viridiplantae</taxon>
        <taxon>Chlorophyta</taxon>
        <taxon>core chlorophytes</taxon>
        <taxon>Chlorophyceae</taxon>
        <taxon>CS clade</taxon>
        <taxon>Chlamydomonadales</taxon>
        <taxon>Volvocaceae</taxon>
        <taxon>Gonium</taxon>
    </lineage>
</organism>
<feature type="compositionally biased region" description="Low complexity" evidence="4">
    <location>
        <begin position="476"/>
        <end position="497"/>
    </location>
</feature>
<evidence type="ECO:0000313" key="8">
    <source>
        <dbReference type="Proteomes" id="UP000075714"/>
    </source>
</evidence>
<feature type="domain" description="Anaphase-promoting complex subunit 4-like WD40" evidence="5">
    <location>
        <begin position="1107"/>
        <end position="1161"/>
    </location>
</feature>
<feature type="repeat" description="WD" evidence="3">
    <location>
        <begin position="1290"/>
        <end position="1331"/>
    </location>
</feature>
<dbReference type="SMART" id="SM00320">
    <property type="entry name" value="WD40"/>
    <property type="match status" value="12"/>
</dbReference>
<evidence type="ECO:0000259" key="6">
    <source>
        <dbReference type="Pfam" id="PF24883"/>
    </source>
</evidence>
<evidence type="ECO:0000256" key="2">
    <source>
        <dbReference type="ARBA" id="ARBA00022737"/>
    </source>
</evidence>
<dbReference type="Proteomes" id="UP000075714">
    <property type="component" value="Unassembled WGS sequence"/>
</dbReference>
<dbReference type="EMBL" id="LSYV01000007">
    <property type="protein sequence ID" value="KXZ53844.1"/>
    <property type="molecule type" value="Genomic_DNA"/>
</dbReference>
<dbReference type="STRING" id="33097.A0A150GVM1"/>
<feature type="repeat" description="WD" evidence="3">
    <location>
        <begin position="1332"/>
        <end position="1363"/>
    </location>
</feature>
<keyword evidence="8" id="KW-1185">Reference proteome</keyword>
<dbReference type="GO" id="GO:1990234">
    <property type="term" value="C:transferase complex"/>
    <property type="evidence" value="ECO:0007669"/>
    <property type="project" value="UniProtKB-ARBA"/>
</dbReference>
<evidence type="ECO:0000313" key="7">
    <source>
        <dbReference type="EMBL" id="KXZ53844.1"/>
    </source>
</evidence>
<feature type="repeat" description="WD" evidence="3">
    <location>
        <begin position="1020"/>
        <end position="1061"/>
    </location>
</feature>
<dbReference type="InterPro" id="IPR001632">
    <property type="entry name" value="WD40_G-protein_beta-like"/>
</dbReference>
<dbReference type="Pfam" id="PF00400">
    <property type="entry name" value="WD40"/>
    <property type="match status" value="8"/>
</dbReference>
<feature type="repeat" description="WD" evidence="3">
    <location>
        <begin position="978"/>
        <end position="1019"/>
    </location>
</feature>
<dbReference type="PRINTS" id="PR00319">
    <property type="entry name" value="GPROTEINB"/>
</dbReference>
<dbReference type="Pfam" id="PF12894">
    <property type="entry name" value="ANAPC4_WD40"/>
    <property type="match status" value="2"/>
</dbReference>
<evidence type="ECO:0000256" key="3">
    <source>
        <dbReference type="PROSITE-ProRule" id="PRU00221"/>
    </source>
</evidence>
<gene>
    <name evidence="7" type="ORF">GPECTOR_6g762</name>
</gene>
<feature type="repeat" description="WD" evidence="3">
    <location>
        <begin position="1062"/>
        <end position="1103"/>
    </location>
</feature>
<dbReference type="InterPro" id="IPR020472">
    <property type="entry name" value="WD40_PAC1"/>
</dbReference>
<dbReference type="CDD" id="cd00200">
    <property type="entry name" value="WD40"/>
    <property type="match status" value="2"/>
</dbReference>
<keyword evidence="1 3" id="KW-0853">WD repeat</keyword>
<feature type="domain" description="Nephrocystin 3-like N-terminal" evidence="6">
    <location>
        <begin position="305"/>
        <end position="469"/>
    </location>
</feature>
<comment type="caution">
    <text evidence="7">The sequence shown here is derived from an EMBL/GenBank/DDBJ whole genome shotgun (WGS) entry which is preliminary data.</text>
</comment>